<evidence type="ECO:0000313" key="3">
    <source>
        <dbReference type="EMBL" id="XDK26689.1"/>
    </source>
</evidence>
<gene>
    <name evidence="3" type="ORF">AB0763_16810</name>
</gene>
<dbReference type="InterPro" id="IPR021059">
    <property type="entry name" value="DnaJ-related_N"/>
</dbReference>
<dbReference type="CDD" id="cd06257">
    <property type="entry name" value="DnaJ"/>
    <property type="match status" value="1"/>
</dbReference>
<dbReference type="AlphaFoldDB" id="A0AB39HF74"/>
<feature type="domain" description="J" evidence="2">
    <location>
        <begin position="157"/>
        <end position="210"/>
    </location>
</feature>
<dbReference type="InterPro" id="IPR001623">
    <property type="entry name" value="DnaJ_domain"/>
</dbReference>
<protein>
    <submittedName>
        <fullName evidence="3">DNA-J related domain-containing protein</fullName>
    </submittedName>
</protein>
<dbReference type="SMART" id="SM00271">
    <property type="entry name" value="DnaJ"/>
    <property type="match status" value="1"/>
</dbReference>
<dbReference type="SUPFAM" id="SSF46565">
    <property type="entry name" value="Chaperone J-domain"/>
    <property type="match status" value="1"/>
</dbReference>
<dbReference type="PROSITE" id="PS50076">
    <property type="entry name" value="DNAJ_2"/>
    <property type="match status" value="1"/>
</dbReference>
<dbReference type="RefSeq" id="WP_306099602.1">
    <property type="nucleotide sequence ID" value="NZ_CP162602.1"/>
</dbReference>
<accession>A0AB39HF74</accession>
<dbReference type="Pfam" id="PF12339">
    <property type="entry name" value="DNAJ_related"/>
    <property type="match status" value="1"/>
</dbReference>
<dbReference type="InterPro" id="IPR036869">
    <property type="entry name" value="J_dom_sf"/>
</dbReference>
<evidence type="ECO:0000256" key="1">
    <source>
        <dbReference type="ARBA" id="ARBA00023186"/>
    </source>
</evidence>
<name>A0AB39HF74_9VIBR</name>
<evidence type="ECO:0000259" key="2">
    <source>
        <dbReference type="PROSITE" id="PS50076"/>
    </source>
</evidence>
<geneLocation type="plasmid" evidence="3">
    <name>p-HB236076</name>
</geneLocation>
<reference evidence="3" key="1">
    <citation type="submission" date="2024-07" db="EMBL/GenBank/DDBJ databases">
        <title>Genome Analysis of a Potential Novel Vibrio Species Secreting pH- and Thermo-stable Alginate Lyase and its Application in Producing Alginate Oligosaccharides.</title>
        <authorList>
            <person name="Huang H."/>
            <person name="Bao K."/>
        </authorList>
    </citation>
    <scope>NUCLEOTIDE SEQUENCE</scope>
    <source>
        <strain evidence="3">HB236076</strain>
        <plasmid evidence="3">p-HB236076</plasmid>
    </source>
</reference>
<proteinExistence type="predicted"/>
<dbReference type="Gene3D" id="1.10.287.110">
    <property type="entry name" value="DnaJ domain"/>
    <property type="match status" value="1"/>
</dbReference>
<dbReference type="KEGG" id="vih:AB0763_16810"/>
<sequence>MSSNSAKPTEGGVSATGDFENPLLWPLWEVLKNQPDGWKVHTLAAHLTQQQVMPTLDDSEYKDLFKRNFLIMNALYQLQESLWPEQWLQVEAMNIVLFHTIPSHCAPQADDPLKAYYLDWQHYQAEEGEIRRLLDQFWTRYQGYLGHDSALELSTAQALALFELPEDASAATIRRQWRRLAMRWHPDRPNGDSERFRALCSAWQILRSHN</sequence>
<organism evidence="3">
    <name type="scientific">Vibrio sp. HB236076</name>
    <dbReference type="NCBI Taxonomy" id="3232307"/>
    <lineage>
        <taxon>Bacteria</taxon>
        <taxon>Pseudomonadati</taxon>
        <taxon>Pseudomonadota</taxon>
        <taxon>Gammaproteobacteria</taxon>
        <taxon>Vibrionales</taxon>
        <taxon>Vibrionaceae</taxon>
        <taxon>Vibrio</taxon>
    </lineage>
</organism>
<dbReference type="EMBL" id="CP162602">
    <property type="protein sequence ID" value="XDK26689.1"/>
    <property type="molecule type" value="Genomic_DNA"/>
</dbReference>
<keyword evidence="1" id="KW-0143">Chaperone</keyword>
<keyword evidence="3" id="KW-0614">Plasmid</keyword>
<dbReference type="Pfam" id="PF00226">
    <property type="entry name" value="DnaJ"/>
    <property type="match status" value="1"/>
</dbReference>